<protein>
    <submittedName>
        <fullName evidence="3">Serine hydrolase</fullName>
    </submittedName>
</protein>
<evidence type="ECO:0000313" key="3">
    <source>
        <dbReference type="EMBL" id="PKH41793.1"/>
    </source>
</evidence>
<comment type="caution">
    <text evidence="3">The sequence shown here is derived from an EMBL/GenBank/DDBJ whole genome shotgun (WGS) entry which is preliminary data.</text>
</comment>
<evidence type="ECO:0000259" key="2">
    <source>
        <dbReference type="Pfam" id="PF00144"/>
    </source>
</evidence>
<dbReference type="Pfam" id="PF00144">
    <property type="entry name" value="Beta-lactamase"/>
    <property type="match status" value="1"/>
</dbReference>
<gene>
    <name evidence="3" type="ORF">CXG46_07960</name>
</gene>
<dbReference type="SUPFAM" id="SSF56601">
    <property type="entry name" value="beta-lactamase/transpeptidase-like"/>
    <property type="match status" value="1"/>
</dbReference>
<dbReference type="InterPro" id="IPR001466">
    <property type="entry name" value="Beta-lactam-related"/>
</dbReference>
<dbReference type="EMBL" id="PJBV01000014">
    <property type="protein sequence ID" value="PKH41793.1"/>
    <property type="molecule type" value="Genomic_DNA"/>
</dbReference>
<dbReference type="PANTHER" id="PTHR43283">
    <property type="entry name" value="BETA-LACTAMASE-RELATED"/>
    <property type="match status" value="1"/>
</dbReference>
<keyword evidence="4" id="KW-1185">Reference proteome</keyword>
<dbReference type="GO" id="GO:0016787">
    <property type="term" value="F:hydrolase activity"/>
    <property type="evidence" value="ECO:0007669"/>
    <property type="project" value="UniProtKB-KW"/>
</dbReference>
<evidence type="ECO:0000256" key="1">
    <source>
        <dbReference type="SAM" id="MobiDB-lite"/>
    </source>
</evidence>
<name>A0ABX4QY68_9ACTN</name>
<feature type="domain" description="Beta-lactamase-related" evidence="2">
    <location>
        <begin position="72"/>
        <end position="364"/>
    </location>
</feature>
<keyword evidence="3" id="KW-0378">Hydrolase</keyword>
<evidence type="ECO:0000313" key="4">
    <source>
        <dbReference type="Proteomes" id="UP000233565"/>
    </source>
</evidence>
<sequence>MLGRGPGRRLGAHEAPPVQRVVRGRARGRARDRRRARGDVGEGGRHRRSHRTADRRGLAGAYAVQPGAAGRAIERGASEARRLDSTCFAVLRNGTLAHESNWGTRRDVPREVFSITKSITSTLVGIAVRDGDLRLDDRVSQYVPQWRGTPSATVTVRHLLSNDSGRFWSLQSDYGDLLRARSRTRYAVGLPQQYAPGSAWAYNNAAIQVLEPVLEKATGMRVARFARTRLFEPLGMSHSTFITDRADDAAVFYGLQTTCLDLARFGSLYLGRGKVRGTRLLDTSWVERAVGRASTTHNAAYGYLWWLNRPGQLRGATDVVDAAGQPVAPASGQLASFAPADLYAALGFGGQVLLVDPSTKTMVIRLGLPAQPGEEAYGFVRAATVLTEALR</sequence>
<feature type="compositionally biased region" description="Basic residues" evidence="1">
    <location>
        <begin position="22"/>
        <end position="36"/>
    </location>
</feature>
<organism evidence="3 4">
    <name type="scientific">Nocardioides alpinus</name>
    <dbReference type="NCBI Taxonomy" id="748909"/>
    <lineage>
        <taxon>Bacteria</taxon>
        <taxon>Bacillati</taxon>
        <taxon>Actinomycetota</taxon>
        <taxon>Actinomycetes</taxon>
        <taxon>Propionibacteriales</taxon>
        <taxon>Nocardioidaceae</taxon>
        <taxon>Nocardioides</taxon>
    </lineage>
</organism>
<dbReference type="Proteomes" id="UP000233565">
    <property type="component" value="Unassembled WGS sequence"/>
</dbReference>
<reference evidence="3 4" key="1">
    <citation type="submission" date="2017-12" db="EMBL/GenBank/DDBJ databases">
        <title>Pharmacopeia of the Arctic Ocean.</title>
        <authorList>
            <person name="Collins E."/>
            <person name="Ducluzeau A.-L."/>
        </authorList>
    </citation>
    <scope>NUCLEOTIDE SEQUENCE [LARGE SCALE GENOMIC DNA]</scope>
    <source>
        <strain evidence="3 4">DSM 23325</strain>
    </source>
</reference>
<dbReference type="Gene3D" id="3.40.710.10">
    <property type="entry name" value="DD-peptidase/beta-lactamase superfamily"/>
    <property type="match status" value="1"/>
</dbReference>
<dbReference type="InterPro" id="IPR012338">
    <property type="entry name" value="Beta-lactam/transpept-like"/>
</dbReference>
<dbReference type="InterPro" id="IPR050789">
    <property type="entry name" value="Diverse_Enzym_Activities"/>
</dbReference>
<dbReference type="PANTHER" id="PTHR43283:SF7">
    <property type="entry name" value="BETA-LACTAMASE-RELATED DOMAIN-CONTAINING PROTEIN"/>
    <property type="match status" value="1"/>
</dbReference>
<proteinExistence type="predicted"/>
<accession>A0ABX4QY68</accession>
<feature type="region of interest" description="Disordered" evidence="1">
    <location>
        <begin position="1"/>
        <end position="60"/>
    </location>
</feature>